<dbReference type="PANTHER" id="PTHR45908:SF19">
    <property type="entry name" value="FUNGAL LIPASE-LIKE DOMAIN-CONTAINING PROTEIN"/>
    <property type="match status" value="1"/>
</dbReference>
<dbReference type="PANTHER" id="PTHR45908">
    <property type="entry name" value="PROTEIN CBG11750-RELATED"/>
    <property type="match status" value="1"/>
</dbReference>
<sequence length="207" mass="23446">MRYSTVSTVCYFTLTISSFGIAITTDFDTKLSVKFLDFAAAAYAENTEPCLSQNNATQVLRIALPCDYMKDECWGIVALTSDWIITSFRGTRTKIQLITELIETMSEPKKLLSSGGSVQHYFYVALKSIWTPIHNTIKKLSKKHECKFAICNNCQEYPTHKIMFTGHSLGGALASLASTLFAHRYPGLRERHYIYFTAHKQLSMMCH</sequence>
<dbReference type="GO" id="GO:0006629">
    <property type="term" value="P:lipid metabolic process"/>
    <property type="evidence" value="ECO:0007669"/>
    <property type="project" value="InterPro"/>
</dbReference>
<dbReference type="AlphaFoldDB" id="A0A1I7XHU6"/>
<feature type="domain" description="Fungal lipase-type" evidence="1">
    <location>
        <begin position="87"/>
        <end position="190"/>
    </location>
</feature>
<evidence type="ECO:0000313" key="3">
    <source>
        <dbReference type="WBParaSite" id="Hba_17065"/>
    </source>
</evidence>
<accession>A0A1I7XHU6</accession>
<organism evidence="2 3">
    <name type="scientific">Heterorhabditis bacteriophora</name>
    <name type="common">Entomopathogenic nematode worm</name>
    <dbReference type="NCBI Taxonomy" id="37862"/>
    <lineage>
        <taxon>Eukaryota</taxon>
        <taxon>Metazoa</taxon>
        <taxon>Ecdysozoa</taxon>
        <taxon>Nematoda</taxon>
        <taxon>Chromadorea</taxon>
        <taxon>Rhabditida</taxon>
        <taxon>Rhabditina</taxon>
        <taxon>Rhabditomorpha</taxon>
        <taxon>Strongyloidea</taxon>
        <taxon>Heterorhabditidae</taxon>
        <taxon>Heterorhabditis</taxon>
    </lineage>
</organism>
<dbReference type="Proteomes" id="UP000095283">
    <property type="component" value="Unplaced"/>
</dbReference>
<evidence type="ECO:0000313" key="2">
    <source>
        <dbReference type="Proteomes" id="UP000095283"/>
    </source>
</evidence>
<dbReference type="Pfam" id="PF01764">
    <property type="entry name" value="Lipase_3"/>
    <property type="match status" value="1"/>
</dbReference>
<dbReference type="CDD" id="cd00519">
    <property type="entry name" value="Lipase_3"/>
    <property type="match status" value="1"/>
</dbReference>
<protein>
    <submittedName>
        <fullName evidence="3">Lipase_3 domain-containing protein</fullName>
    </submittedName>
</protein>
<dbReference type="InterPro" id="IPR002921">
    <property type="entry name" value="Fungal_lipase-type"/>
</dbReference>
<dbReference type="Gene3D" id="3.40.50.1820">
    <property type="entry name" value="alpha/beta hydrolase"/>
    <property type="match status" value="1"/>
</dbReference>
<keyword evidence="2" id="KW-1185">Reference proteome</keyword>
<dbReference type="WBParaSite" id="Hba_17065">
    <property type="protein sequence ID" value="Hba_17065"/>
    <property type="gene ID" value="Hba_17065"/>
</dbReference>
<proteinExistence type="predicted"/>
<name>A0A1I7XHU6_HETBA</name>
<evidence type="ECO:0000259" key="1">
    <source>
        <dbReference type="Pfam" id="PF01764"/>
    </source>
</evidence>
<dbReference type="InterPro" id="IPR029058">
    <property type="entry name" value="AB_hydrolase_fold"/>
</dbReference>
<dbReference type="SUPFAM" id="SSF53474">
    <property type="entry name" value="alpha/beta-Hydrolases"/>
    <property type="match status" value="1"/>
</dbReference>
<reference evidence="3" key="1">
    <citation type="submission" date="2016-11" db="UniProtKB">
        <authorList>
            <consortium name="WormBaseParasite"/>
        </authorList>
    </citation>
    <scope>IDENTIFICATION</scope>
</reference>